<evidence type="ECO:0000313" key="4">
    <source>
        <dbReference type="EMBL" id="UUX48405.1"/>
    </source>
</evidence>
<gene>
    <name evidence="4" type="ORF">NUH88_13380</name>
</gene>
<evidence type="ECO:0000256" key="2">
    <source>
        <dbReference type="ARBA" id="ARBA00022679"/>
    </source>
</evidence>
<keyword evidence="2" id="KW-0808">Transferase</keyword>
<evidence type="ECO:0000256" key="1">
    <source>
        <dbReference type="ARBA" id="ARBA00022603"/>
    </source>
</evidence>
<dbReference type="PANTHER" id="PTHR11103:SF18">
    <property type="entry name" value="SLR1189 PROTEIN"/>
    <property type="match status" value="1"/>
</dbReference>
<dbReference type="GO" id="GO:0008168">
    <property type="term" value="F:methyltransferase activity"/>
    <property type="evidence" value="ECO:0007669"/>
    <property type="project" value="UniProtKB-KW"/>
</dbReference>
<dbReference type="Gene3D" id="3.20.20.330">
    <property type="entry name" value="Homocysteine-binding-like domain"/>
    <property type="match status" value="1"/>
</dbReference>
<evidence type="ECO:0000259" key="3">
    <source>
        <dbReference type="Pfam" id="PF02574"/>
    </source>
</evidence>
<evidence type="ECO:0000313" key="5">
    <source>
        <dbReference type="Proteomes" id="UP001060336"/>
    </source>
</evidence>
<sequence length="290" mass="30800">MIGSGERVPHAAPAPAGQLARWVGQNGCVEALNIERPKLVMKVHRRFVKAGAEIIFTNSGNAAPQLLRNFRMFDEAFAVSFLGAELARTVANEATHRVHVIGDVRLPSRVPVTGFMTEEELGSAARCLVSAQVAGGADAVLMDVPARPNQLVAALNGARWGMTEARRKVPLMLLMRPAVLPGRVDPGRLHDELAEAATVAATAGIAALGVNPGDIPETTPELLEHVLPYWGGSIALSPAADAATVRTLCEDPMLGGRLAFLPSSSPRDLRRVIKTNLGTAAAVIQRRNRT</sequence>
<dbReference type="GO" id="GO:0032259">
    <property type="term" value="P:methylation"/>
    <property type="evidence" value="ECO:0007669"/>
    <property type="project" value="UniProtKB-KW"/>
</dbReference>
<dbReference type="InterPro" id="IPR036589">
    <property type="entry name" value="HCY_dom_sf"/>
</dbReference>
<keyword evidence="5" id="KW-1185">Reference proteome</keyword>
<reference evidence="4" key="1">
    <citation type="submission" date="2022-08" db="EMBL/GenBank/DDBJ databases">
        <title>Nisaea acidiphila sp. nov., isolated from a marine algal debris and emended description of the genus Nisaea Urios et al. 2008.</title>
        <authorList>
            <person name="Kwon K."/>
        </authorList>
    </citation>
    <scope>NUCLEOTIDE SEQUENCE</scope>
    <source>
        <strain evidence="4">MEBiC11861</strain>
    </source>
</reference>
<dbReference type="Proteomes" id="UP001060336">
    <property type="component" value="Chromosome"/>
</dbReference>
<feature type="domain" description="Hcy-binding" evidence="3">
    <location>
        <begin position="28"/>
        <end position="226"/>
    </location>
</feature>
<dbReference type="AlphaFoldDB" id="A0A9J7ASS1"/>
<dbReference type="EMBL" id="CP102480">
    <property type="protein sequence ID" value="UUX48405.1"/>
    <property type="molecule type" value="Genomic_DNA"/>
</dbReference>
<accession>A0A9J7ASS1</accession>
<dbReference type="PANTHER" id="PTHR11103">
    <property type="entry name" value="SLR1189 PROTEIN"/>
    <property type="match status" value="1"/>
</dbReference>
<dbReference type="RefSeq" id="WP_257766912.1">
    <property type="nucleotide sequence ID" value="NZ_CP102480.1"/>
</dbReference>
<dbReference type="InterPro" id="IPR003726">
    <property type="entry name" value="HCY_dom"/>
</dbReference>
<dbReference type="Pfam" id="PF02574">
    <property type="entry name" value="S-methyl_trans"/>
    <property type="match status" value="1"/>
</dbReference>
<proteinExistence type="predicted"/>
<organism evidence="4 5">
    <name type="scientific">Nisaea acidiphila</name>
    <dbReference type="NCBI Taxonomy" id="1862145"/>
    <lineage>
        <taxon>Bacteria</taxon>
        <taxon>Pseudomonadati</taxon>
        <taxon>Pseudomonadota</taxon>
        <taxon>Alphaproteobacteria</taxon>
        <taxon>Rhodospirillales</taxon>
        <taxon>Thalassobaculaceae</taxon>
        <taxon>Nisaea</taxon>
    </lineage>
</organism>
<dbReference type="KEGG" id="naci:NUH88_13380"/>
<keyword evidence="1" id="KW-0489">Methyltransferase</keyword>
<dbReference type="SUPFAM" id="SSF82282">
    <property type="entry name" value="Homocysteine S-methyltransferase"/>
    <property type="match status" value="1"/>
</dbReference>
<name>A0A9J7ASS1_9PROT</name>
<protein>
    <submittedName>
        <fullName evidence="4">Homocysteine S-methyltransferase family protein</fullName>
    </submittedName>
</protein>